<comment type="subcellular location">
    <subcellularLocation>
        <location evidence="1">Cell envelope</location>
    </subcellularLocation>
</comment>
<dbReference type="NCBIfam" id="TIGR01409">
    <property type="entry name" value="TAT_signal_seq"/>
    <property type="match status" value="1"/>
</dbReference>
<sequence>MKQPAIGPPMTRRDFLKNTGLLGIAVSLPVSGSIPVLRPPGAGPDFLSKCIRCGKCLEACPYDSIRLLGIASGTEIYTPYIDTLKTPCYVCQEKCQDGDSRPIGKFLRCGEACPTNALQLIPNDLEALSRLPDKIKTGVAKLNRRLCIAWRFGFCGECYFNCPLKDKAMLPRPPSENVSGQKIMPCVNETACIGCGRCVYVCPVRRSLFGSVKSDGARPDYFRERYGAMVNKILSECGANVNLPAIKVIKYRDGK</sequence>
<dbReference type="InterPro" id="IPR017900">
    <property type="entry name" value="4Fe4S_Fe_S_CS"/>
</dbReference>
<dbReference type="CDD" id="cd16373">
    <property type="entry name" value="DMSOR_beta_like"/>
    <property type="match status" value="1"/>
</dbReference>
<evidence type="ECO:0000256" key="5">
    <source>
        <dbReference type="ARBA" id="ARBA00023014"/>
    </source>
</evidence>
<feature type="domain" description="4Fe-4S ferredoxin-type" evidence="6">
    <location>
        <begin position="183"/>
        <end position="215"/>
    </location>
</feature>
<dbReference type="PROSITE" id="PS51379">
    <property type="entry name" value="4FE4S_FER_2"/>
    <property type="match status" value="2"/>
</dbReference>
<dbReference type="EMBL" id="OJIN01000196">
    <property type="protein sequence ID" value="SPD75340.1"/>
    <property type="molecule type" value="Genomic_DNA"/>
</dbReference>
<dbReference type="AlphaFoldDB" id="A0A445N0S1"/>
<name>A0A445N0S1_9BACT</name>
<dbReference type="InterPro" id="IPR019546">
    <property type="entry name" value="TAT_signal_bac_arc"/>
</dbReference>
<comment type="subunit">
    <text evidence="2">Heterodimer of a large and a small subunit.</text>
</comment>
<accession>A0A445N0S1</accession>
<evidence type="ECO:0000256" key="3">
    <source>
        <dbReference type="ARBA" id="ARBA00022723"/>
    </source>
</evidence>
<keyword evidence="4" id="KW-0408">Iron</keyword>
<keyword evidence="3" id="KW-0479">Metal-binding</keyword>
<evidence type="ECO:0000259" key="6">
    <source>
        <dbReference type="PROSITE" id="PS51379"/>
    </source>
</evidence>
<dbReference type="InterPro" id="IPR006311">
    <property type="entry name" value="TAT_signal"/>
</dbReference>
<dbReference type="InterPro" id="IPR017896">
    <property type="entry name" value="4Fe4S_Fe-S-bd"/>
</dbReference>
<keyword evidence="5" id="KW-0411">Iron-sulfur</keyword>
<dbReference type="SUPFAM" id="SSF54862">
    <property type="entry name" value="4Fe-4S ferredoxins"/>
    <property type="match status" value="1"/>
</dbReference>
<evidence type="ECO:0000313" key="7">
    <source>
        <dbReference type="EMBL" id="SPD75340.1"/>
    </source>
</evidence>
<dbReference type="PROSITE" id="PS51318">
    <property type="entry name" value="TAT"/>
    <property type="match status" value="1"/>
</dbReference>
<dbReference type="GO" id="GO:0051536">
    <property type="term" value="F:iron-sulfur cluster binding"/>
    <property type="evidence" value="ECO:0007669"/>
    <property type="project" value="UniProtKB-KW"/>
</dbReference>
<protein>
    <submittedName>
        <fullName evidence="7">Putative Ferredoxin-type protein NapG</fullName>
    </submittedName>
</protein>
<gene>
    <name evidence="7" type="ORF">PITCH_A530002</name>
</gene>
<evidence type="ECO:0000256" key="4">
    <source>
        <dbReference type="ARBA" id="ARBA00023004"/>
    </source>
</evidence>
<dbReference type="GO" id="GO:0046872">
    <property type="term" value="F:metal ion binding"/>
    <property type="evidence" value="ECO:0007669"/>
    <property type="project" value="UniProtKB-KW"/>
</dbReference>
<organism evidence="7">
    <name type="scientific">uncultured Desulfobacterium sp</name>
    <dbReference type="NCBI Taxonomy" id="201089"/>
    <lineage>
        <taxon>Bacteria</taxon>
        <taxon>Pseudomonadati</taxon>
        <taxon>Thermodesulfobacteriota</taxon>
        <taxon>Desulfobacteria</taxon>
        <taxon>Desulfobacterales</taxon>
        <taxon>Desulfobacteriaceae</taxon>
        <taxon>Desulfobacterium</taxon>
        <taxon>environmental samples</taxon>
    </lineage>
</organism>
<dbReference type="PROSITE" id="PS00198">
    <property type="entry name" value="4FE4S_FER_1"/>
    <property type="match status" value="2"/>
</dbReference>
<dbReference type="Gene3D" id="3.30.70.20">
    <property type="match status" value="2"/>
</dbReference>
<proteinExistence type="predicted"/>
<evidence type="ECO:0000256" key="2">
    <source>
        <dbReference type="ARBA" id="ARBA00011771"/>
    </source>
</evidence>
<evidence type="ECO:0000256" key="1">
    <source>
        <dbReference type="ARBA" id="ARBA00004196"/>
    </source>
</evidence>
<dbReference type="Pfam" id="PF00037">
    <property type="entry name" value="Fer4"/>
    <property type="match status" value="2"/>
</dbReference>
<dbReference type="GO" id="GO:0030313">
    <property type="term" value="C:cell envelope"/>
    <property type="evidence" value="ECO:0007669"/>
    <property type="project" value="UniProtKB-SubCell"/>
</dbReference>
<reference evidence="7" key="1">
    <citation type="submission" date="2018-01" db="EMBL/GenBank/DDBJ databases">
        <authorList>
            <person name="Regsiter A."/>
            <person name="William W."/>
        </authorList>
    </citation>
    <scope>NUCLEOTIDE SEQUENCE</scope>
    <source>
        <strain evidence="7">TRIP AH-1</strain>
    </source>
</reference>
<feature type="domain" description="4Fe-4S ferredoxin-type" evidence="6">
    <location>
        <begin position="40"/>
        <end position="70"/>
    </location>
</feature>